<proteinExistence type="predicted"/>
<dbReference type="Proteomes" id="UP000324222">
    <property type="component" value="Unassembled WGS sequence"/>
</dbReference>
<organism evidence="1 2">
    <name type="scientific">Portunus trituberculatus</name>
    <name type="common">Swimming crab</name>
    <name type="synonym">Neptunus trituberculatus</name>
    <dbReference type="NCBI Taxonomy" id="210409"/>
    <lineage>
        <taxon>Eukaryota</taxon>
        <taxon>Metazoa</taxon>
        <taxon>Ecdysozoa</taxon>
        <taxon>Arthropoda</taxon>
        <taxon>Crustacea</taxon>
        <taxon>Multicrustacea</taxon>
        <taxon>Malacostraca</taxon>
        <taxon>Eumalacostraca</taxon>
        <taxon>Eucarida</taxon>
        <taxon>Decapoda</taxon>
        <taxon>Pleocyemata</taxon>
        <taxon>Brachyura</taxon>
        <taxon>Eubrachyura</taxon>
        <taxon>Portunoidea</taxon>
        <taxon>Portunidae</taxon>
        <taxon>Portuninae</taxon>
        <taxon>Portunus</taxon>
    </lineage>
</organism>
<evidence type="ECO:0000313" key="2">
    <source>
        <dbReference type="Proteomes" id="UP000324222"/>
    </source>
</evidence>
<sequence length="47" mass="5443">MARTQCLLKLLTRGTGTAGARQLEAHFNPDLNAFKFNKRNRARWRVN</sequence>
<evidence type="ECO:0000313" key="1">
    <source>
        <dbReference type="EMBL" id="MPC76902.1"/>
    </source>
</evidence>
<accession>A0A5B7HZP8</accession>
<comment type="caution">
    <text evidence="1">The sequence shown here is derived from an EMBL/GenBank/DDBJ whole genome shotgun (WGS) entry which is preliminary data.</text>
</comment>
<gene>
    <name evidence="1" type="ORF">E2C01_071337</name>
</gene>
<protein>
    <submittedName>
        <fullName evidence="1">Uncharacterized protein</fullName>
    </submittedName>
</protein>
<reference evidence="1 2" key="1">
    <citation type="submission" date="2019-05" db="EMBL/GenBank/DDBJ databases">
        <title>Another draft genome of Portunus trituberculatus and its Hox gene families provides insights of decapod evolution.</title>
        <authorList>
            <person name="Jeong J.-H."/>
            <person name="Song I."/>
            <person name="Kim S."/>
            <person name="Choi T."/>
            <person name="Kim D."/>
            <person name="Ryu S."/>
            <person name="Kim W."/>
        </authorList>
    </citation>
    <scope>NUCLEOTIDE SEQUENCE [LARGE SCALE GENOMIC DNA]</scope>
    <source>
        <tissue evidence="1">Muscle</tissue>
    </source>
</reference>
<name>A0A5B7HZP8_PORTR</name>
<keyword evidence="2" id="KW-1185">Reference proteome</keyword>
<dbReference type="AlphaFoldDB" id="A0A5B7HZP8"/>
<dbReference type="EMBL" id="VSRR010044502">
    <property type="protein sequence ID" value="MPC76902.1"/>
    <property type="molecule type" value="Genomic_DNA"/>
</dbReference>